<reference evidence="3" key="1">
    <citation type="journal article" date="2019" name="Int. J. Syst. Evol. Microbiol.">
        <title>The Global Catalogue of Microorganisms (GCM) 10K type strain sequencing project: providing services to taxonomists for standard genome sequencing and annotation.</title>
        <authorList>
            <consortium name="The Broad Institute Genomics Platform"/>
            <consortium name="The Broad Institute Genome Sequencing Center for Infectious Disease"/>
            <person name="Wu L."/>
            <person name="Ma J."/>
        </authorList>
    </citation>
    <scope>NUCLEOTIDE SEQUENCE [LARGE SCALE GENOMIC DNA]</scope>
    <source>
        <strain evidence="3">KCTC 22814</strain>
    </source>
</reference>
<evidence type="ECO:0000313" key="2">
    <source>
        <dbReference type="EMBL" id="MFD2969532.1"/>
    </source>
</evidence>
<evidence type="ECO:0000256" key="1">
    <source>
        <dbReference type="SAM" id="MobiDB-lite"/>
    </source>
</evidence>
<dbReference type="Proteomes" id="UP001597525">
    <property type="component" value="Unassembled WGS sequence"/>
</dbReference>
<organism evidence="2 3">
    <name type="scientific">Sphingobacterium bambusae</name>
    <dbReference type="NCBI Taxonomy" id="662858"/>
    <lineage>
        <taxon>Bacteria</taxon>
        <taxon>Pseudomonadati</taxon>
        <taxon>Bacteroidota</taxon>
        <taxon>Sphingobacteriia</taxon>
        <taxon>Sphingobacteriales</taxon>
        <taxon>Sphingobacteriaceae</taxon>
        <taxon>Sphingobacterium</taxon>
    </lineage>
</organism>
<gene>
    <name evidence="2" type="ORF">ACFS7Y_19210</name>
</gene>
<protein>
    <submittedName>
        <fullName evidence="2">Uncharacterized protein</fullName>
    </submittedName>
</protein>
<accession>A0ABW6BJ69</accession>
<keyword evidence="3" id="KW-1185">Reference proteome</keyword>
<sequence>MTQQEDKDKRTPSEKENGVAEHDKANYTEGDNDSKEGQQHRDDDPSIKQTDDEKKKDDTGGDLAGNASGNSDID</sequence>
<name>A0ABW6BJ69_9SPHI</name>
<evidence type="ECO:0000313" key="3">
    <source>
        <dbReference type="Proteomes" id="UP001597525"/>
    </source>
</evidence>
<comment type="caution">
    <text evidence="2">The sequence shown here is derived from an EMBL/GenBank/DDBJ whole genome shotgun (WGS) entry which is preliminary data.</text>
</comment>
<dbReference type="RefSeq" id="WP_320184382.1">
    <property type="nucleotide sequence ID" value="NZ_CP138332.1"/>
</dbReference>
<proteinExistence type="predicted"/>
<feature type="compositionally biased region" description="Basic and acidic residues" evidence="1">
    <location>
        <begin position="1"/>
        <end position="59"/>
    </location>
</feature>
<dbReference type="EMBL" id="JBHUPB010000013">
    <property type="protein sequence ID" value="MFD2969532.1"/>
    <property type="molecule type" value="Genomic_DNA"/>
</dbReference>
<feature type="region of interest" description="Disordered" evidence="1">
    <location>
        <begin position="1"/>
        <end position="74"/>
    </location>
</feature>